<dbReference type="Proteomes" id="UP000243784">
    <property type="component" value="Chromosome"/>
</dbReference>
<dbReference type="EMBL" id="CP015208">
    <property type="protein sequence ID" value="AOY55458.1"/>
    <property type="molecule type" value="Genomic_DNA"/>
</dbReference>
<keyword evidence="3" id="KW-1185">Reference proteome</keyword>
<gene>
    <name evidence="2" type="ORF">A4Z71_00050</name>
</gene>
<dbReference type="OrthoDB" id="9810847at2"/>
<evidence type="ECO:0000313" key="3">
    <source>
        <dbReference type="Proteomes" id="UP000243784"/>
    </source>
</evidence>
<dbReference type="AlphaFoldDB" id="A0A1D9DXC2"/>
<reference evidence="2 3" key="1">
    <citation type="journal article" date="2016" name="Biochim. Biophys. Acta">
        <title>Photochemical characterization of actinorhodopsin and its functional existence in the natural host.</title>
        <authorList>
            <person name="Nakamura S."/>
            <person name="Kikukawa T."/>
            <person name="Tamogami J."/>
            <person name="Kamiya M."/>
            <person name="Aizawa T."/>
            <person name="Hahn M.W."/>
            <person name="Ihara K."/>
            <person name="Kamo N."/>
            <person name="Demura M."/>
        </authorList>
    </citation>
    <scope>NUCLEOTIDE SEQUENCE [LARGE SCALE GENOMIC DNA]</scope>
    <source>
        <strain evidence="2 3">MWH-Dar1</strain>
    </source>
</reference>
<keyword evidence="1" id="KW-0812">Transmembrane</keyword>
<evidence type="ECO:0008006" key="4">
    <source>
        <dbReference type="Google" id="ProtNLM"/>
    </source>
</evidence>
<evidence type="ECO:0000256" key="1">
    <source>
        <dbReference type="SAM" id="Phobius"/>
    </source>
</evidence>
<dbReference type="KEGG" id="rpla:A4Z71_00050"/>
<proteinExistence type="predicted"/>
<feature type="transmembrane region" description="Helical" evidence="1">
    <location>
        <begin position="67"/>
        <end position="91"/>
    </location>
</feature>
<accession>A0A1D9DXC2</accession>
<dbReference type="RefSeq" id="WP_070953974.1">
    <property type="nucleotide sequence ID" value="NZ_CP015208.1"/>
</dbReference>
<feature type="transmembrane region" description="Helical" evidence="1">
    <location>
        <begin position="111"/>
        <end position="135"/>
    </location>
</feature>
<organism evidence="2 3">
    <name type="scientific">Candidatus Rhodoluna planktonica</name>
    <dbReference type="NCBI Taxonomy" id="535712"/>
    <lineage>
        <taxon>Bacteria</taxon>
        <taxon>Bacillati</taxon>
        <taxon>Actinomycetota</taxon>
        <taxon>Actinomycetes</taxon>
        <taxon>Micrococcales</taxon>
        <taxon>Microbacteriaceae</taxon>
        <taxon>Luna cluster</taxon>
        <taxon>Luna-1 subcluster</taxon>
        <taxon>Rhodoluna</taxon>
    </lineage>
</organism>
<dbReference type="Pfam" id="PF04020">
    <property type="entry name" value="Phage_holin_4_2"/>
    <property type="match status" value="1"/>
</dbReference>
<dbReference type="STRING" id="535712.A4Z71_00050"/>
<keyword evidence="1" id="KW-1133">Transmembrane helix</keyword>
<dbReference type="PANTHER" id="PTHR37309">
    <property type="entry name" value="SLR0284 PROTEIN"/>
    <property type="match status" value="1"/>
</dbReference>
<dbReference type="InterPro" id="IPR007165">
    <property type="entry name" value="Phage_holin_4_2"/>
</dbReference>
<dbReference type="PANTHER" id="PTHR37309:SF1">
    <property type="entry name" value="SLR0284 PROTEIN"/>
    <property type="match status" value="1"/>
</dbReference>
<feature type="transmembrane region" description="Helical" evidence="1">
    <location>
        <begin position="5"/>
        <end position="25"/>
    </location>
</feature>
<keyword evidence="1" id="KW-0472">Membrane</keyword>
<feature type="transmembrane region" description="Helical" evidence="1">
    <location>
        <begin position="37"/>
        <end position="60"/>
    </location>
</feature>
<sequence length="141" mass="15085">MIRFLVGTVINAIGLWVTTLCIPAIKLQPYGGTDIWATIGSFLLVGAVFGLVNAIIAPVIKVLAFPLYILTFGLISFLINGALLVFVAWLSSLWANDVLTIYGLTTEGLEIASLGWAVLGSIVMSITAFVTRAVFKAVRIL</sequence>
<name>A0A1D9DXC2_9MICO</name>
<protein>
    <recommendedName>
        <fullName evidence="4">Phage holin family protein</fullName>
    </recommendedName>
</protein>
<evidence type="ECO:0000313" key="2">
    <source>
        <dbReference type="EMBL" id="AOY55458.1"/>
    </source>
</evidence>